<sequence length="307" mass="34787">MKKITKAFSLMISLVILTTTAYGCGQQVQQKPTEKLAKGIFYKVEKDGKYLYLGGTVHFAKISDNIKYNDKVENAYKEATKLGVEVDLTDPNLSKQRTTDQVYEGNQGLDDHITPEAKDHLIKVLNELGLKYDNKLKRYKLSYIATAIAPLQLSKLGYSFDKGIDMDFIQKAKKDKKDIVSLEDYDIQSKMDKFGDDAYNNYTISQIPLLDQSKKDAEGEYNAFIDGDISYLEKDVIDALKNSENKQTRDFYNLSIVERNDAMLKKVEGYIASDDKYFIVVGAAHIIGQDGLIEKLKAKGYTITRLE</sequence>
<proteinExistence type="predicted"/>
<keyword evidence="3" id="KW-1185">Reference proteome</keyword>
<reference evidence="2 3" key="1">
    <citation type="journal article" date="2021" name="Int. J. Syst. Evol. Microbiol.">
        <title>Clostridium zeae sp. nov., isolated from corn silage.</title>
        <authorList>
            <person name="Kobayashi H."/>
            <person name="Tanizawa Y."/>
            <person name="Yagura M."/>
            <person name="Sakamoto M."/>
            <person name="Ohkuma M."/>
            <person name="Tohno M."/>
        </authorList>
    </citation>
    <scope>NUCLEOTIDE SEQUENCE [LARGE SCALE GENOMIC DNA]</scope>
    <source>
        <strain evidence="2 3">CSC2</strain>
    </source>
</reference>
<evidence type="ECO:0000313" key="2">
    <source>
        <dbReference type="EMBL" id="GFZ32680.1"/>
    </source>
</evidence>
<dbReference type="PROSITE" id="PS51257">
    <property type="entry name" value="PROKAR_LIPOPROTEIN"/>
    <property type="match status" value="1"/>
</dbReference>
<dbReference type="RefSeq" id="WP_206870955.1">
    <property type="nucleotide sequence ID" value="NZ_BMBA01000003.1"/>
</dbReference>
<protein>
    <recommendedName>
        <fullName evidence="4">TraB/GumN family protein</fullName>
    </recommendedName>
</protein>
<keyword evidence="1" id="KW-0732">Signal</keyword>
<evidence type="ECO:0000256" key="1">
    <source>
        <dbReference type="SAM" id="SignalP"/>
    </source>
</evidence>
<evidence type="ECO:0008006" key="4">
    <source>
        <dbReference type="Google" id="ProtNLM"/>
    </source>
</evidence>
<dbReference type="CDD" id="cd14789">
    <property type="entry name" value="Tiki"/>
    <property type="match status" value="1"/>
</dbReference>
<feature type="chain" id="PRO_5046887902" description="TraB/GumN family protein" evidence="1">
    <location>
        <begin position="22"/>
        <end position="307"/>
    </location>
</feature>
<organism evidence="2 3">
    <name type="scientific">Clostridium zeae</name>
    <dbReference type="NCBI Taxonomy" id="2759022"/>
    <lineage>
        <taxon>Bacteria</taxon>
        <taxon>Bacillati</taxon>
        <taxon>Bacillota</taxon>
        <taxon>Clostridia</taxon>
        <taxon>Eubacteriales</taxon>
        <taxon>Clostridiaceae</taxon>
        <taxon>Clostridium</taxon>
    </lineage>
</organism>
<name>A0ABQ1ECZ8_9CLOT</name>
<dbReference type="Pfam" id="PF01963">
    <property type="entry name" value="TraB_PrgY_gumN"/>
    <property type="match status" value="1"/>
</dbReference>
<dbReference type="InterPro" id="IPR002816">
    <property type="entry name" value="TraB/PrgY/GumN_fam"/>
</dbReference>
<comment type="caution">
    <text evidence="2">The sequence shown here is derived from an EMBL/GenBank/DDBJ whole genome shotgun (WGS) entry which is preliminary data.</text>
</comment>
<evidence type="ECO:0000313" key="3">
    <source>
        <dbReference type="Proteomes" id="UP000663802"/>
    </source>
</evidence>
<feature type="signal peptide" evidence="1">
    <location>
        <begin position="1"/>
        <end position="21"/>
    </location>
</feature>
<accession>A0ABQ1ECZ8</accession>
<dbReference type="PANTHER" id="PTHR40590:SF1">
    <property type="entry name" value="CYTOPLASMIC PROTEIN"/>
    <property type="match status" value="1"/>
</dbReference>
<dbReference type="PANTHER" id="PTHR40590">
    <property type="entry name" value="CYTOPLASMIC PROTEIN-RELATED"/>
    <property type="match status" value="1"/>
</dbReference>
<gene>
    <name evidence="2" type="ORF">CSC2_32060</name>
</gene>
<dbReference type="EMBL" id="BMBA01000003">
    <property type="protein sequence ID" value="GFZ32680.1"/>
    <property type="molecule type" value="Genomic_DNA"/>
</dbReference>
<dbReference type="Proteomes" id="UP000663802">
    <property type="component" value="Unassembled WGS sequence"/>
</dbReference>
<dbReference type="InterPro" id="IPR047111">
    <property type="entry name" value="YbaP-like"/>
</dbReference>